<dbReference type="Gene3D" id="1.10.287.650">
    <property type="entry name" value="L27 domain"/>
    <property type="match status" value="1"/>
</dbReference>
<keyword evidence="3" id="KW-0677">Repeat</keyword>
<feature type="compositionally biased region" description="Low complexity" evidence="5">
    <location>
        <begin position="256"/>
        <end position="265"/>
    </location>
</feature>
<feature type="region of interest" description="Disordered" evidence="5">
    <location>
        <begin position="1378"/>
        <end position="1405"/>
    </location>
</feature>
<feature type="compositionally biased region" description="Basic and acidic residues" evidence="5">
    <location>
        <begin position="1381"/>
        <end position="1390"/>
    </location>
</feature>
<dbReference type="InterPro" id="IPR051342">
    <property type="entry name" value="PDZ_scaffold"/>
</dbReference>
<dbReference type="SUPFAM" id="SSF50156">
    <property type="entry name" value="PDZ domain-like"/>
    <property type="match status" value="10"/>
</dbReference>
<dbReference type="Gene3D" id="2.30.42.10">
    <property type="match status" value="10"/>
</dbReference>
<feature type="compositionally biased region" description="Low complexity" evidence="5">
    <location>
        <begin position="1461"/>
        <end position="1474"/>
    </location>
</feature>
<dbReference type="PANTHER" id="PTHR19964:SF92">
    <property type="entry name" value="PATJ HOMOLOG"/>
    <property type="match status" value="1"/>
</dbReference>
<accession>A0A162DFX9</accession>
<feature type="compositionally biased region" description="Low complexity" evidence="5">
    <location>
        <begin position="273"/>
        <end position="284"/>
    </location>
</feature>
<feature type="region of interest" description="Disordered" evidence="5">
    <location>
        <begin position="1003"/>
        <end position="1026"/>
    </location>
</feature>
<evidence type="ECO:0000256" key="4">
    <source>
        <dbReference type="ARBA" id="ARBA00023136"/>
    </source>
</evidence>
<dbReference type="CDD" id="cd23064">
    <property type="entry name" value="PDZ3_INAD-like"/>
    <property type="match status" value="1"/>
</dbReference>
<feature type="domain" description="L27" evidence="7">
    <location>
        <begin position="3"/>
        <end position="68"/>
    </location>
</feature>
<dbReference type="InterPro" id="IPR036034">
    <property type="entry name" value="PDZ_sf"/>
</dbReference>
<feature type="compositionally biased region" description="Low complexity" evidence="5">
    <location>
        <begin position="309"/>
        <end position="339"/>
    </location>
</feature>
<feature type="domain" description="PDZ" evidence="6">
    <location>
        <begin position="1705"/>
        <end position="1787"/>
    </location>
</feature>
<feature type="compositionally biased region" description="Low complexity" evidence="5">
    <location>
        <begin position="107"/>
        <end position="121"/>
    </location>
</feature>
<organism evidence="8 9">
    <name type="scientific">Daphnia magna</name>
    <dbReference type="NCBI Taxonomy" id="35525"/>
    <lineage>
        <taxon>Eukaryota</taxon>
        <taxon>Metazoa</taxon>
        <taxon>Ecdysozoa</taxon>
        <taxon>Arthropoda</taxon>
        <taxon>Crustacea</taxon>
        <taxon>Branchiopoda</taxon>
        <taxon>Diplostraca</taxon>
        <taxon>Cladocera</taxon>
        <taxon>Anomopoda</taxon>
        <taxon>Daphniidae</taxon>
        <taxon>Daphnia</taxon>
    </lineage>
</organism>
<comment type="caution">
    <text evidence="8">The sequence shown here is derived from an EMBL/GenBank/DDBJ whole genome shotgun (WGS) entry which is preliminary data.</text>
</comment>
<sequence>MPVTSDAKRALALLERVQQRVATNDEGNGVASQVQADLDLLTSLLQNPVLRNILKLEDSLEELNQHLVHHPSLLPSDFDIDKTGTLVVNQNILQTHRRISSKTKGGKSSPALSNASSSKQSTVSPETHKRDVDKTAAEFQQSILQAAAKREIIAIQLNKPEGQSLGFSVVGLRSDHKGDLGIFVQEIQPTGIAGRDGRLAEGDQILAIDGQVLEAAISHQAAIGILQRARGVVDLLVARGVNPEVPHIPLIGLQQQQPQQQQQQPSSIIEFAQQQQQQLLQQQQPRQDDKEEEESDQPSKKKEQLSPDSTSTRSRSSQSSQRSASSSSRSASPQQQPAAVTTDPNKNVVDVVEIIASTHLAATLLGRSPSALSDASKTGGDMVLNTEWAQVEVVDLINDGSGLGFGIIGGRSTGVVVKTIVPGGVSDRDGRLQSGDHILQIGEVSLRGMGSEQVAAVLRQSGTQVRLVVARPIEPSSPDYQGMSSSAPIVPTKVLGDPEELERHLAMHQNGAFQVVEPFIANASGLDENAAMLAIDGFDDRFIFTPPTLELQHSDVTSNAPRGEAVIQFSGSHMSASTTEDTLEIDAESSDVCQTLAMPADIHLDYLPEVENFEVQLKKDAQGLGITIAGYVCEREELSGIFVKSINPGSVADVSGRIQINDQIVEVDGQSLRGFNNHQAVEVLRSTGQIVNLTLARYLRGPKYDQLQQAMAESTVASVTPTVPSYRPPSPPPPSPPAVPRSPPPALPVVFQEAKPDVPSVLLNGQQDDDDDEQQEEEQLNESADSIDASPRLPQVPEPESDQLMDLDRFDPLASPSNALDYSSLSPEELDKLIDHVYSAQLSPQCEAAIIAKWRSMVEDDVDIVVAQLSKFQPSGGLGISLEGTVDVEEGREVRPHHYIRSILPEGPVGSNGILHSGDELLEVNGRKLLGLSHVEVVSILKDLPQSVRMVCARRQTHLLPTQLPSRPIDATQDRTAFASRNILGGSLQSLIPPGDRLVKAKSDGSLASTSVSPAADSPLSKSHRSRSLEPLSGLATWSSEPQVIELVKGERGLGFSILDYQDPMNPSETIIVIRSLVPGGVAQQDGRLIPGDRLLFVNDINLENASLDEAVQVLKGAPRGIVHIGVAKPHPVSLNESGASSGGAGASEMQAKKIHKRWGDLQGEIVRVDLDRSAPSGSTLSTTSLGLSLAGHKDRSVMAVFICGLNPSGIAFKDGRLQVGDELVEVNGNVLHGRCHLNASAIIKSIGGARVTIIVLRREGALQEVAVPPITRFPISLEEQPPEERYSRFKNLRIITLKKGSAGLGIMIIEGRHADVGSGIFISDIQRESVAEEAGLAVGDMILCVNKDELLGADYDTAASVLKKAEGILTIVVSNPKSSEPAKKEEAKPKLPPKPAIAPKPASVSVGRQLNASSALHNVSSTSLPSTASTMGLDVHLATSASQSAPQSPLNASGVSSGRPVSSYTPSQSPSPSMAAISATSLDAAVVSDSLTSTLATATPVDPLPSLSASSSSSSFLPSASLAAPAVPSARTGSVAATSTGFKGVSTAVASTGGGPGGGHHQGKAVLRQHGGPSSHPKSCVGGNLVKVPDEPLPDPAICEVKPGKETTIEVNKDKLGLGLSIVGGSDTLLGAILIHEVYPDGAAARDKRLKPGDQILEVNGESFRNITHSRALAVLRQTPAKVRMMVYRDETSLKDDDMLDIIEVELLKKPGRGLGLSIVGRRNGPGVYISDVVKGGAAEADGRLMQGDQILTVNGNDLRTASQEQAAAILKTAMGKIDLKVGRLKAGAASPRSATSAESSPAPSHLLPPAPPIREDSLPFMLNHSNGSSANDPPLIPTPTTPPPPPLPAVPALPVPLLQMDSPVAPLAAAVSTAMTPTSSTAPPTFTRIVLERGADGLGFSIVGGLGNPQGDLPIFVKTVFERGAAAQSNLRPGDQIHAVDSTLLDGKTHQEAVALLKNAKGTVTLTIVS</sequence>
<dbReference type="PROSITE" id="PS50106">
    <property type="entry name" value="PDZ"/>
    <property type="match status" value="10"/>
</dbReference>
<evidence type="ECO:0000313" key="9">
    <source>
        <dbReference type="Proteomes" id="UP000076858"/>
    </source>
</evidence>
<evidence type="ECO:0000256" key="2">
    <source>
        <dbReference type="ARBA" id="ARBA00022553"/>
    </source>
</evidence>
<dbReference type="STRING" id="35525.A0A162DFX9"/>
<evidence type="ECO:0000259" key="6">
    <source>
        <dbReference type="PROSITE" id="PS50106"/>
    </source>
</evidence>
<feature type="domain" description="PDZ" evidence="6">
    <location>
        <begin position="393"/>
        <end position="473"/>
    </location>
</feature>
<feature type="region of interest" description="Disordered" evidence="5">
    <location>
        <begin position="256"/>
        <end position="344"/>
    </location>
</feature>
<dbReference type="OrthoDB" id="2187496at2759"/>
<feature type="domain" description="PDZ" evidence="6">
    <location>
        <begin position="1168"/>
        <end position="1259"/>
    </location>
</feature>
<feature type="domain" description="PDZ" evidence="6">
    <location>
        <begin position="1609"/>
        <end position="1692"/>
    </location>
</feature>
<evidence type="ECO:0000256" key="1">
    <source>
        <dbReference type="ARBA" id="ARBA00004370"/>
    </source>
</evidence>
<feature type="compositionally biased region" description="Low complexity" evidence="5">
    <location>
        <begin position="1441"/>
        <end position="1450"/>
    </location>
</feature>
<evidence type="ECO:0000259" key="7">
    <source>
        <dbReference type="PROSITE" id="PS51022"/>
    </source>
</evidence>
<evidence type="ECO:0000256" key="3">
    <source>
        <dbReference type="ARBA" id="ARBA00022737"/>
    </source>
</evidence>
<comment type="subcellular location">
    <subcellularLocation>
        <location evidence="1">Membrane</location>
    </subcellularLocation>
</comment>
<feature type="domain" description="PDZ" evidence="6">
    <location>
        <begin position="1890"/>
        <end position="1972"/>
    </location>
</feature>
<dbReference type="CDD" id="cd06669">
    <property type="entry name" value="PDZ5_MUPP1-like"/>
    <property type="match status" value="1"/>
</dbReference>
<dbReference type="Proteomes" id="UP000076858">
    <property type="component" value="Unassembled WGS sequence"/>
</dbReference>
<feature type="compositionally biased region" description="Pro residues" evidence="5">
    <location>
        <begin position="726"/>
        <end position="747"/>
    </location>
</feature>
<feature type="domain" description="PDZ" evidence="6">
    <location>
        <begin position="866"/>
        <end position="956"/>
    </location>
</feature>
<dbReference type="SMART" id="SM00228">
    <property type="entry name" value="PDZ"/>
    <property type="match status" value="10"/>
</dbReference>
<keyword evidence="9" id="KW-1185">Reference proteome</keyword>
<dbReference type="FunFam" id="2.30.42.10:FF:000125">
    <property type="entry name" value="PATJ, crumbs cell polarity complex component"/>
    <property type="match status" value="1"/>
</dbReference>
<dbReference type="CDD" id="cd06791">
    <property type="entry name" value="PDZ3_MUPP1-like"/>
    <property type="match status" value="1"/>
</dbReference>
<dbReference type="EMBL" id="LRGB01001581">
    <property type="protein sequence ID" value="KZS11194.1"/>
    <property type="molecule type" value="Genomic_DNA"/>
</dbReference>
<protein>
    <submittedName>
        <fullName evidence="8">Patj</fullName>
    </submittedName>
</protein>
<dbReference type="InterPro" id="IPR001478">
    <property type="entry name" value="PDZ"/>
</dbReference>
<evidence type="ECO:0000313" key="8">
    <source>
        <dbReference type="EMBL" id="KZS11194.1"/>
    </source>
</evidence>
<reference evidence="8 9" key="1">
    <citation type="submission" date="2016-03" db="EMBL/GenBank/DDBJ databases">
        <title>EvidentialGene: Evidence-directed Construction of Genes on Genomes.</title>
        <authorList>
            <person name="Gilbert D.G."/>
            <person name="Choi J.-H."/>
            <person name="Mockaitis K."/>
            <person name="Colbourne J."/>
            <person name="Pfrender M."/>
        </authorList>
    </citation>
    <scope>NUCLEOTIDE SEQUENCE [LARGE SCALE GENOMIC DNA]</scope>
    <source>
        <strain evidence="8 9">Xinb3</strain>
        <tissue evidence="8">Complete organism</tissue>
    </source>
</reference>
<dbReference type="CDD" id="cd06676">
    <property type="entry name" value="PDZ13_MUPP1-like"/>
    <property type="match status" value="1"/>
</dbReference>
<dbReference type="CDD" id="cd06672">
    <property type="entry name" value="PDZ8_MUPP1-PDZ7_PATJ-PDZ2_INAD-like"/>
    <property type="match status" value="1"/>
</dbReference>
<feature type="region of interest" description="Disordered" evidence="5">
    <location>
        <begin position="1792"/>
        <end position="1851"/>
    </location>
</feature>
<dbReference type="CDD" id="cd06667">
    <property type="entry name" value="PDZ2_MUPP1-like"/>
    <property type="match status" value="1"/>
</dbReference>
<feature type="domain" description="PDZ" evidence="6">
    <location>
        <begin position="1044"/>
        <end position="1122"/>
    </location>
</feature>
<keyword evidence="4" id="KW-0472">Membrane</keyword>
<dbReference type="GO" id="GO:0016020">
    <property type="term" value="C:membrane"/>
    <property type="evidence" value="ECO:0007669"/>
    <property type="project" value="UniProtKB-SubCell"/>
</dbReference>
<dbReference type="GO" id="GO:0030054">
    <property type="term" value="C:cell junction"/>
    <property type="evidence" value="ECO:0007669"/>
    <property type="project" value="UniProtKB-ARBA"/>
</dbReference>
<dbReference type="CDD" id="cd06673">
    <property type="entry name" value="PDZ10_MUPP1-PDZ8_PATJ-like"/>
    <property type="match status" value="1"/>
</dbReference>
<dbReference type="CDD" id="cd06674">
    <property type="entry name" value="PDZ11_MUPP1-PDZ9_PATJ-like"/>
    <property type="match status" value="1"/>
</dbReference>
<name>A0A162DFX9_9CRUS</name>
<proteinExistence type="predicted"/>
<keyword evidence="2" id="KW-0597">Phosphoprotein</keyword>
<dbReference type="CDD" id="cd06689">
    <property type="entry name" value="PDZ1_MUPP1-like"/>
    <property type="match status" value="1"/>
</dbReference>
<dbReference type="InterPro" id="IPR004172">
    <property type="entry name" value="L27_dom"/>
</dbReference>
<feature type="domain" description="PDZ" evidence="6">
    <location>
        <begin position="1295"/>
        <end position="1378"/>
    </location>
</feature>
<evidence type="ECO:0000256" key="5">
    <source>
        <dbReference type="SAM" id="MobiDB-lite"/>
    </source>
</evidence>
<dbReference type="FunFam" id="2.30.42.10:FF:000070">
    <property type="entry name" value="Multiple PDZ domain protein"/>
    <property type="match status" value="1"/>
</dbReference>
<dbReference type="PROSITE" id="PS51022">
    <property type="entry name" value="L27"/>
    <property type="match status" value="1"/>
</dbReference>
<dbReference type="PANTHER" id="PTHR19964">
    <property type="entry name" value="MULTIPLE PDZ DOMAIN PROTEIN"/>
    <property type="match status" value="1"/>
</dbReference>
<feature type="compositionally biased region" description="Acidic residues" evidence="5">
    <location>
        <begin position="767"/>
        <end position="780"/>
    </location>
</feature>
<feature type="region of interest" description="Disordered" evidence="5">
    <location>
        <begin position="1440"/>
        <end position="1476"/>
    </location>
</feature>
<feature type="region of interest" description="Disordered" evidence="5">
    <location>
        <begin position="97"/>
        <end position="132"/>
    </location>
</feature>
<feature type="compositionally biased region" description="Pro residues" evidence="5">
    <location>
        <begin position="1836"/>
        <end position="1851"/>
    </location>
</feature>
<dbReference type="CDD" id="cd06668">
    <property type="entry name" value="PDZ4_MUPP1-like"/>
    <property type="match status" value="1"/>
</dbReference>
<feature type="region of interest" description="Disordered" evidence="5">
    <location>
        <begin position="718"/>
        <end position="802"/>
    </location>
</feature>
<feature type="compositionally biased region" description="Low complexity" evidence="5">
    <location>
        <begin position="1792"/>
        <end position="1807"/>
    </location>
</feature>
<dbReference type="Pfam" id="PF00595">
    <property type="entry name" value="PDZ"/>
    <property type="match status" value="10"/>
</dbReference>
<feature type="domain" description="PDZ" evidence="6">
    <location>
        <begin position="154"/>
        <end position="241"/>
    </location>
</feature>
<feature type="domain" description="PDZ" evidence="6">
    <location>
        <begin position="614"/>
        <end position="699"/>
    </location>
</feature>
<dbReference type="FunFam" id="2.30.42.10:FF:000038">
    <property type="entry name" value="Multiple PDZ domain protein isoform X1"/>
    <property type="match status" value="1"/>
</dbReference>
<gene>
    <name evidence="8" type="ORF">APZ42_023905</name>
</gene>